<feature type="region of interest" description="Disordered" evidence="2">
    <location>
        <begin position="39"/>
        <end position="71"/>
    </location>
</feature>
<feature type="compositionally biased region" description="Polar residues" evidence="2">
    <location>
        <begin position="873"/>
        <end position="892"/>
    </location>
</feature>
<dbReference type="Proteomes" id="UP000018040">
    <property type="component" value="Unassembled WGS sequence"/>
</dbReference>
<dbReference type="VEuPathDB" id="GiardiaDB:GL50581_3735"/>
<feature type="compositionally biased region" description="Basic and acidic residues" evidence="2">
    <location>
        <begin position="895"/>
        <end position="916"/>
    </location>
</feature>
<feature type="coiled-coil region" evidence="1">
    <location>
        <begin position="474"/>
        <end position="557"/>
    </location>
</feature>
<dbReference type="VEuPathDB" id="GiardiaDB:DHA2_151017"/>
<feature type="region of interest" description="Disordered" evidence="2">
    <location>
        <begin position="261"/>
        <end position="287"/>
    </location>
</feature>
<accession>V6U7B2</accession>
<comment type="caution">
    <text evidence="3">The sequence shown here is derived from an EMBL/GenBank/DDBJ whole genome shotgun (WGS) entry which is preliminary data.</text>
</comment>
<feature type="region of interest" description="Disordered" evidence="2">
    <location>
        <begin position="1"/>
        <end position="20"/>
    </location>
</feature>
<feature type="region of interest" description="Disordered" evidence="2">
    <location>
        <begin position="1120"/>
        <end position="1140"/>
    </location>
</feature>
<feature type="region of interest" description="Disordered" evidence="2">
    <location>
        <begin position="873"/>
        <end position="950"/>
    </location>
</feature>
<feature type="region of interest" description="Disordered" evidence="2">
    <location>
        <begin position="1499"/>
        <end position="1582"/>
    </location>
</feature>
<feature type="coiled-coil region" evidence="1">
    <location>
        <begin position="607"/>
        <end position="659"/>
    </location>
</feature>
<feature type="compositionally biased region" description="Polar residues" evidence="2">
    <location>
        <begin position="1499"/>
        <end position="1540"/>
    </location>
</feature>
<feature type="compositionally biased region" description="Polar residues" evidence="2">
    <location>
        <begin position="62"/>
        <end position="71"/>
    </location>
</feature>
<evidence type="ECO:0000313" key="3">
    <source>
        <dbReference type="EMBL" id="ESU45195.1"/>
    </source>
</evidence>
<keyword evidence="1" id="KW-0175">Coiled coil</keyword>
<evidence type="ECO:0000256" key="1">
    <source>
        <dbReference type="SAM" id="Coils"/>
    </source>
</evidence>
<reference evidence="4" key="1">
    <citation type="submission" date="2012-02" db="EMBL/GenBank/DDBJ databases">
        <title>Genome sequencing of Giardia lamblia Genotypes A2 and B isolates (DH and GS) and comparative analysis with the genomes of Genotypes A1 and E (WB and Pig).</title>
        <authorList>
            <person name="Adam R."/>
            <person name="Dahlstrom E."/>
            <person name="Martens C."/>
            <person name="Bruno D."/>
            <person name="Barbian K."/>
            <person name="Porcella S.F."/>
            <person name="Nash T."/>
        </authorList>
    </citation>
    <scope>NUCLEOTIDE SEQUENCE</scope>
    <source>
        <strain evidence="4">GS</strain>
    </source>
</reference>
<dbReference type="EMBL" id="AHHH01000009">
    <property type="protein sequence ID" value="ESU45195.1"/>
    <property type="molecule type" value="Genomic_DNA"/>
</dbReference>
<proteinExistence type="predicted"/>
<reference evidence="3 4" key="2">
    <citation type="journal article" date="2013" name="Genome Biol. Evol.">
        <title>Genome sequencing of Giardia lamblia genotypes A2 and B isolates (DH and GS) and comparative analysis with the genomes of genotypes A1 and E (WB and Pig).</title>
        <authorList>
            <person name="Adam R.D."/>
            <person name="Dahlstrom E.W."/>
            <person name="Martens C.A."/>
            <person name="Bruno D.P."/>
            <person name="Barbian K.D."/>
            <person name="Ricklefs S.M."/>
            <person name="Hernandez M.M."/>
            <person name="Narla N.P."/>
            <person name="Patel R.B."/>
            <person name="Porcella S.F."/>
            <person name="Nash T.E."/>
        </authorList>
    </citation>
    <scope>NUCLEOTIDE SEQUENCE [LARGE SCALE GENOMIC DNA]</scope>
    <source>
        <strain evidence="3 4">GS</strain>
    </source>
</reference>
<name>V6U7B2_GIAIN</name>
<organism evidence="3 4">
    <name type="scientific">Giardia intestinalis</name>
    <name type="common">Giardia lamblia</name>
    <dbReference type="NCBI Taxonomy" id="5741"/>
    <lineage>
        <taxon>Eukaryota</taxon>
        <taxon>Metamonada</taxon>
        <taxon>Diplomonadida</taxon>
        <taxon>Hexamitidae</taxon>
        <taxon>Giardiinae</taxon>
        <taxon>Giardia</taxon>
    </lineage>
</organism>
<dbReference type="OrthoDB" id="10254097at2759"/>
<sequence>MRNQPGSYSNHNHPELEPKSLKSLARGLATATMQFVSRIRDQDSEASSSTYRLKGLSDKRSSSTATYSPSHMVSLREELDGEITIPNVGDIIEYGKSPYIVPKMTKAGYKLPPILDSGILKTAANKDMQVAQDAPVRESNHPVDRDINRSTILAREKAFTERASMGHWQTETVKDDIHQIRTHIVGGDGDKVGTIKIAKSPASRLMNLKLSIERLISLDGFDPLFSNDPGAPDECTGMPIQTFDLLEQEVCGHTKLDHFPTDVLTDSEPDEGKSFATPKENGDLSPDELKFKQINPILQRERKSSSEARQGPVKISNHVLHYRTDIKVVEQLDKIRNMRERSATILRDHEAQLASVLHSEKALLGKAVNSGEYTTIAELIADINADEQDPLGLIGNDTALKSGQAISELEAFVMAFDSTLELLQHKYDEYERLQGDQRSESISGLYSQLPCLLNTLERSKDYLVARSVRRTGKVDLLKAQARDLEKRLRVTLDENRSLYKELNDLRASYAKVKESLASTVASLDSLQYSKAKVERELNSLQDNYEAMKKTRISMEVEMGELALEKDEAFARSKRLTVAAGRLRTIADSAVTRAQNAEKRVILEVKAKQEMEKAYKKASEEAGFLTQKLKRQDLQYKGELQELEREISKLRAIIEDLNTAEDFQAVDTRTVIRSIMESGNASKIMQMAAETVETLSLPETVVHICSSCPEVDQLGLACLVHLLRTLRDPPTIHHFFTIINKEPLITVVRKAIGVQTVAQSKGQYDNYPVTFAPKNVPLKNLYTKQLGQAVPAYTLDYNRPESVEKKDGGSKQEAIKEERTAIKNVLKTTVCDTGIDVLGDEHVIDAGLIIGGDGTDVPLDIADLVRQTVSVHNSTAKVSKPSKQTAPPASLSVQGGEKERTHKSSASRDLREEDTKPKKTSKKRSTKAPMENTKSLGAQKGKDTVKSAATAQVQQDEYGNAAPEDSHVESDNASNLLYSASDELGLIVDAPDTNSKQTPLISHVRETDLELETLCAEDFEKMIAVLTDNMESARIAAQIKMVLSYMLFKSAFCDEFKYLFLDFYNSYSNDFAKPSMTDEEKQDIVFSFVDDFKLRMRILDDEKTEISQLSSIPYNLLDSDHAQGGKYPGDQPSTIEEKDNSEAVALDHTVHTQAQQQRIPQVSAVSVEAKPATSKPRRKLTFVVPMVSRATEHMYANILMAEDLECEPEMQLDNCYADECVAAEEVTSDKQSFIVDQSCSQQNTNELSDQPAQQAIAAQQHITKYAYIDSVGKTRLNDTTNAKAAKLRNIKKGLAETVRRRGGALKDGKVPVEKANNSALPVPVPEQVKSIMSRMGPVLKKEDKKLLYKGFRKRSSEAPAQREKGAAELACESLPLSAQQQYHQPPTDHLDRPVLRHLGVETVSPTVIDEGLSAIVFSDEPPHYVSRATSAIVTVPLQAAQPSAYFSQKEMESFDKAMKQAEINDFPNGFALVFHSTKDAIEKNIEEALISSHSLTDMKGSVSQQVPNSIMNPLSSKQGPRQSLRPSSNTDFLVCTHTSANEARRSQTSELESPDNATKLAPDDISDLVETGPDHHRASDGATINVEETILLKNPSERSISRLSTDAQSAREQSSVSASTNKYFLTYLQDAKGSRVPILVQGTKFYGNLQNCGVEVVFYNSNDATTKPEPRSASKTTQMLSANQEVLSTSKTFGQLPSTTPGVAYSLQTPSNGKPKTEESVQRLSDSFSWKDQLNELTNLDEELNTLNVELQELMERKSTGSTSPNSRSVGLRSQSKLRALGLEDCAVQTEVTSVFRGLLSDDAASRRAEQMIDSKPETLSDLHVAMSGPSDQHKGIIDSMPTRPFTQWVDVLERNPVLYHSSFISGYAFGHYPRDDPTMRYNFAKQEEIQLFIQSFSQTIQTDVISICSSDKDVAVYRPLFTPLKAPKVISVQTDVYSYHIDKLVSAVRLAREVTNPREYLRYDNPRHLRGVDVSCINMNTKSNLPTMDMAHHATTQPGGPHNAHSLPTLHSESTQIVGNNILPGISGPKNLPLLPSAKLLQEAQGKRTRKSILTDFADNPLLSAQQMASPDSEDSQPHPDTAGLLAVGGLNPSKYPKTSVVEDFLYMNNHLTAANKVENVTNGASGKRNLLQVTPLFPFQSDMNLVEQPDRYLNSSLNTSIDIPDDIPNLAPDEKNELSTLFRQTSSSRFARIVDKMRKDSSGGLISHQNQSAAPDTEADGKRYIQVAQPGLLPDNSEHAKLLSAAYLNVLAQPESRFISNFGVSPIRPFVIKNKATNRQFFGLDPYAINSSLLPTGVSPSEIRNIIQNSNVLFNRQRRPTSKAINSIIGVADNTDPSSHYKALSTGSKALTNVFVTAPESPAHSPTITSTHQDKKQPVSNNFLIVTSLNNVSPTSPKLAAFTGPIPIGSMHHPRYGSLTYMQANPLNIAPYCYFLMQTTLDKIFAKYTISTGSNQTSLPQVHEPSDDKVLKPTSTATRQTMCSPCLLSNKVKFHKDLAANSILQKATLSYIDSELKRAQDADLRSPMVKPLSKQPTTLLPNVGDQVSFVRLSSASLHYASDRGMLDVNKGAGSSHDLMAPIDSLPIIFKLLEQVTLTPTQIITSLTSRQAYIRIPITACYLKSLVWTLKIIRMVLYKRQMATETIIVARHDEHKTEHLAEKNLLNTSVGASVAEEHITTAYEFMLVPGELCREDAESLPHFLVYWCKSRYGLRSLVSSLLYCIIANVVFYQYENDEVYLFARMLFSDLDNDYFLAYLDLRRSLQLNTYVADSAKELRDASINILEPIPIGSIDPLLSIMFTNWDRARREDLAASIIGSFYDRRARLTEQHEELTIPFSRVVAIVFYAYSSFRKTLYQALQTILLHFGREHGCVNSVNEAAFRELCSHTIKQWSSEVIAEQFYSFSQVEEISSPTALVRPAPSANSVTQLVGKSAAPLGQDNSLDPVHKQTAQRLMDVDNFIDMFVSNQLGRFLTLSTDVLETSVDSEVKRSIYITMRLFDRLKSLSEEASKQLMCEDIINGTARRVGVIRKMKDNLAAVASDIACYDHHHALLSVKHAIDTILVGLLEIDVDGVSAALGGAITSLEGYFASQIVDEIV</sequence>
<feature type="compositionally biased region" description="Polar residues" evidence="2">
    <location>
        <begin position="1"/>
        <end position="11"/>
    </location>
</feature>
<dbReference type="PANTHER" id="PTHR34491">
    <property type="entry name" value="A-TYPE INCLUSION PROTEIN, PUTATIVE-RELATED"/>
    <property type="match status" value="1"/>
</dbReference>
<evidence type="ECO:0000313" key="4">
    <source>
        <dbReference type="Proteomes" id="UP000018040"/>
    </source>
</evidence>
<protein>
    <submittedName>
        <fullName evidence="3">Chromosome segregation ATPase</fullName>
    </submittedName>
</protein>
<feature type="region of interest" description="Disordered" evidence="2">
    <location>
        <begin position="2067"/>
        <end position="2090"/>
    </location>
</feature>
<dbReference type="VEuPathDB" id="GiardiaDB:QR46_1049"/>
<gene>
    <name evidence="3" type="ORF">GSB_150647</name>
</gene>
<dbReference type="PANTHER" id="PTHR34491:SF116">
    <property type="entry name" value="CHROMOSOME SEGREGATION ATPASE"/>
    <property type="match status" value="1"/>
</dbReference>
<evidence type="ECO:0000256" key="2">
    <source>
        <dbReference type="SAM" id="MobiDB-lite"/>
    </source>
</evidence>
<dbReference type="VEuPathDB" id="GiardiaDB:GL50803_0092602"/>